<comment type="subunit">
    <text evidence="3">Component of the ER membrane protein complex (EMC).</text>
</comment>
<dbReference type="Gene3D" id="2.130.10.10">
    <property type="entry name" value="YVTN repeat-like/Quinoprotein amine dehydrogenase"/>
    <property type="match status" value="2"/>
</dbReference>
<keyword evidence="7" id="KW-0256">Endoplasmic reticulum</keyword>
<keyword evidence="9 11" id="KW-0472">Membrane</keyword>
<keyword evidence="5 11" id="KW-0812">Transmembrane</keyword>
<dbReference type="GO" id="GO:0034975">
    <property type="term" value="P:protein folding in endoplasmic reticulum"/>
    <property type="evidence" value="ECO:0007669"/>
    <property type="project" value="TreeGrafter"/>
</dbReference>
<comment type="similarity">
    <text evidence="2">Belongs to the EMC1 family.</text>
</comment>
<dbReference type="EMBL" id="BMAR01000001">
    <property type="protein sequence ID" value="GFR39708.1"/>
    <property type="molecule type" value="Genomic_DNA"/>
</dbReference>
<evidence type="ECO:0000256" key="5">
    <source>
        <dbReference type="ARBA" id="ARBA00022692"/>
    </source>
</evidence>
<evidence type="ECO:0000256" key="1">
    <source>
        <dbReference type="ARBA" id="ARBA00004115"/>
    </source>
</evidence>
<dbReference type="PANTHER" id="PTHR21573:SF0">
    <property type="entry name" value="ER MEMBRANE PROTEIN COMPLEX SUBUNIT 1"/>
    <property type="match status" value="1"/>
</dbReference>
<dbReference type="AlphaFoldDB" id="A0AAD3HGF2"/>
<evidence type="ECO:0000313" key="16">
    <source>
        <dbReference type="Proteomes" id="UP001054857"/>
    </source>
</evidence>
<feature type="chain" id="PRO_5041925063" description="ER membrane protein complex subunit 1" evidence="12">
    <location>
        <begin position="24"/>
        <end position="995"/>
    </location>
</feature>
<feature type="signal peptide" evidence="12">
    <location>
        <begin position="1"/>
        <end position="23"/>
    </location>
</feature>
<proteinExistence type="inferred from homology"/>
<dbReference type="InterPro" id="IPR011047">
    <property type="entry name" value="Quinoprotein_ADH-like_sf"/>
</dbReference>
<accession>A0AAD3HGF2</accession>
<keyword evidence="10" id="KW-0325">Glycoprotein</keyword>
<dbReference type="Pfam" id="PF25293">
    <property type="entry name" value="Beta-prop_EMC1_N"/>
    <property type="match status" value="1"/>
</dbReference>
<evidence type="ECO:0000256" key="9">
    <source>
        <dbReference type="ARBA" id="ARBA00023136"/>
    </source>
</evidence>
<dbReference type="InterPro" id="IPR015943">
    <property type="entry name" value="WD40/YVTN_repeat-like_dom_sf"/>
</dbReference>
<sequence length="995" mass="106653">MIFTIRTFLLALSALALAHEAAAMFEDQAGTYDWYKQHVGFTASASFHPSKPRVCISTAQAVVGCLNLRDGSIAWRKLLGSGNGDLPSSMLLLPQTQLLITAVDGYLRAFDLEGHLKWQRRLPSSTNVAQLVEIPESADGASKVLVLQNGGSQVFDAAEGTELAKHGALPQLDRSNVAAVVVGKTAAVLAHDAGSSEASLAVLDDYIKGTAKVETLVLPAGLSSEVAASSSSFAALTADGAALCVTSLEGEPLAPTPVRCKPLSELAPELPASQSRKLSATSSGFVVVNADPAAPGAALLKVEAGGDVSLLRHFPKAVGVSPEARAEEERVVGLLEVSGDGRMVLVVASTATGKTLQEESYPAAPSHERHVGQAPQLLPSGVQLGTFRKKDRSTGFRALVSFNTGVTLFVQQGVVVWSRDESLSAVKETLFVDLPARGVNGTALEGTSGTQVDLNTRFRYQLLGAKIQLKLNTPAEAAEFTQLRGALSDKNLPVRDVNGFRKLLLALTSTGKLSALHNGDGRVLWSRFFSPDSTPTRLLPWRSYHDIQHPPQVLLLRETQPGAYAAVLNAHTGEELWRTPLSYGVAKVVPLHTPLHEGSAEQSLYLLVEQQQQQDVSSVPVVHLLPDTAASRSHVASLRRSLFFFMQGPERGALQGFSLAAGAEQDGSGALAVVRVWELALPDSILATAARDPTEPVQSSVKVLSDRTIKYKYLNPNLLVVATGPANGAPAVDPESGDAGDVLSAEVTVHLVDTVTGRVLHRQSHAGARGPVTAVMTENAVVYFYRDLDSGRHVATSMELYDATNRQFSVLDYLFNPNSTQPVSSFATTPVEVISQSFFSRVVPTAAAVTRTEQGITAKQLLLVTNTDQVYALGRRWVDPRRPKKQKLTQDEMEEGLLLYQDTLPLSPLSFATLDKQVLGVRGTRVEPTRLESTCLLFVHGVDVFFTRLAPAKGFDSLEDDFNYALLVTLLAGLTVGAVLMHHMSKRTALAQKWK</sequence>
<dbReference type="PANTHER" id="PTHR21573">
    <property type="entry name" value="ER MEMBRANE PROTEIN COMPLEX SUBUNIT 1"/>
    <property type="match status" value="1"/>
</dbReference>
<evidence type="ECO:0000313" key="15">
    <source>
        <dbReference type="EMBL" id="GFR39708.1"/>
    </source>
</evidence>
<organism evidence="15 16">
    <name type="scientific">Astrephomene gubernaculifera</name>
    <dbReference type="NCBI Taxonomy" id="47775"/>
    <lineage>
        <taxon>Eukaryota</taxon>
        <taxon>Viridiplantae</taxon>
        <taxon>Chlorophyta</taxon>
        <taxon>core chlorophytes</taxon>
        <taxon>Chlorophyceae</taxon>
        <taxon>CS clade</taxon>
        <taxon>Chlamydomonadales</taxon>
        <taxon>Astrephomenaceae</taxon>
        <taxon>Astrephomene</taxon>
    </lineage>
</organism>
<dbReference type="Pfam" id="PF07774">
    <property type="entry name" value="EMC1_C"/>
    <property type="match status" value="1"/>
</dbReference>
<evidence type="ECO:0000259" key="14">
    <source>
        <dbReference type="Pfam" id="PF25293"/>
    </source>
</evidence>
<name>A0AAD3HGF2_9CHLO</name>
<feature type="domain" description="ER membrane protein complex subunit 1 C-terminal" evidence="13">
    <location>
        <begin position="777"/>
        <end position="994"/>
    </location>
</feature>
<comment type="subcellular location">
    <subcellularLocation>
        <location evidence="1">Endoplasmic reticulum membrane</location>
        <topology evidence="1">Single-pass type I membrane protein</topology>
    </subcellularLocation>
</comment>
<keyword evidence="6 12" id="KW-0732">Signal</keyword>
<feature type="transmembrane region" description="Helical" evidence="11">
    <location>
        <begin position="962"/>
        <end position="981"/>
    </location>
</feature>
<evidence type="ECO:0000256" key="10">
    <source>
        <dbReference type="ARBA" id="ARBA00023180"/>
    </source>
</evidence>
<dbReference type="SUPFAM" id="SSF50998">
    <property type="entry name" value="Quinoprotein alcohol dehydrogenase-like"/>
    <property type="match status" value="1"/>
</dbReference>
<evidence type="ECO:0000256" key="6">
    <source>
        <dbReference type="ARBA" id="ARBA00022729"/>
    </source>
</evidence>
<comment type="caution">
    <text evidence="15">The sequence shown here is derived from an EMBL/GenBank/DDBJ whole genome shotgun (WGS) entry which is preliminary data.</text>
</comment>
<dbReference type="GO" id="GO:0072546">
    <property type="term" value="C:EMC complex"/>
    <property type="evidence" value="ECO:0007669"/>
    <property type="project" value="InterPro"/>
</dbReference>
<keyword evidence="8 11" id="KW-1133">Transmembrane helix</keyword>
<dbReference type="InterPro" id="IPR058545">
    <property type="entry name" value="Beta-prop_EMC1_1st"/>
</dbReference>
<evidence type="ECO:0000256" key="2">
    <source>
        <dbReference type="ARBA" id="ARBA00007904"/>
    </source>
</evidence>
<gene>
    <name evidence="15" type="ORF">Agub_g187</name>
</gene>
<evidence type="ECO:0000256" key="11">
    <source>
        <dbReference type="SAM" id="Phobius"/>
    </source>
</evidence>
<evidence type="ECO:0000256" key="12">
    <source>
        <dbReference type="SAM" id="SignalP"/>
    </source>
</evidence>
<dbReference type="Proteomes" id="UP001054857">
    <property type="component" value="Unassembled WGS sequence"/>
</dbReference>
<evidence type="ECO:0000256" key="8">
    <source>
        <dbReference type="ARBA" id="ARBA00022989"/>
    </source>
</evidence>
<protein>
    <recommendedName>
        <fullName evidence="4">ER membrane protein complex subunit 1</fullName>
    </recommendedName>
</protein>
<keyword evidence="16" id="KW-1185">Reference proteome</keyword>
<evidence type="ECO:0000256" key="4">
    <source>
        <dbReference type="ARBA" id="ARBA00020824"/>
    </source>
</evidence>
<dbReference type="InterPro" id="IPR026895">
    <property type="entry name" value="EMC1"/>
</dbReference>
<dbReference type="InterPro" id="IPR011678">
    <property type="entry name" value="EMC1_C"/>
</dbReference>
<evidence type="ECO:0000256" key="3">
    <source>
        <dbReference type="ARBA" id="ARBA00011276"/>
    </source>
</evidence>
<evidence type="ECO:0000256" key="7">
    <source>
        <dbReference type="ARBA" id="ARBA00022824"/>
    </source>
</evidence>
<evidence type="ECO:0000259" key="13">
    <source>
        <dbReference type="Pfam" id="PF07774"/>
    </source>
</evidence>
<reference evidence="15 16" key="1">
    <citation type="journal article" date="2021" name="Sci. Rep.">
        <title>Genome sequencing of the multicellular alga Astrephomene provides insights into convergent evolution of germ-soma differentiation.</title>
        <authorList>
            <person name="Yamashita S."/>
            <person name="Yamamoto K."/>
            <person name="Matsuzaki R."/>
            <person name="Suzuki S."/>
            <person name="Yamaguchi H."/>
            <person name="Hirooka S."/>
            <person name="Minakuchi Y."/>
            <person name="Miyagishima S."/>
            <person name="Kawachi M."/>
            <person name="Toyoda A."/>
            <person name="Nozaki H."/>
        </authorList>
    </citation>
    <scope>NUCLEOTIDE SEQUENCE [LARGE SCALE GENOMIC DNA]</scope>
    <source>
        <strain evidence="15 16">NIES-4017</strain>
    </source>
</reference>
<feature type="domain" description="EMC1 first beta-propeller" evidence="14">
    <location>
        <begin position="23"/>
        <end position="421"/>
    </location>
</feature>